<evidence type="ECO:0000313" key="2">
    <source>
        <dbReference type="Proteomes" id="UP000239757"/>
    </source>
</evidence>
<proteinExistence type="predicted"/>
<protein>
    <submittedName>
        <fullName evidence="1">Uncharacterized protein</fullName>
    </submittedName>
</protein>
<dbReference type="Proteomes" id="UP000239757">
    <property type="component" value="Unassembled WGS sequence"/>
</dbReference>
<accession>A0A2P5XSV1</accession>
<dbReference type="AlphaFoldDB" id="A0A2P5XSV1"/>
<reference evidence="1 2" key="1">
    <citation type="submission" date="2015-01" db="EMBL/GenBank/DDBJ databases">
        <title>Genome of allotetraploid Gossypium barbadense reveals genomic plasticity and fiber elongation in cotton evolution.</title>
        <authorList>
            <person name="Chen X."/>
            <person name="Liu X."/>
            <person name="Zhao B."/>
            <person name="Zheng H."/>
            <person name="Hu Y."/>
            <person name="Lu G."/>
            <person name="Yang C."/>
            <person name="Chen J."/>
            <person name="Shan C."/>
            <person name="Zhang L."/>
            <person name="Zhou Y."/>
            <person name="Wang L."/>
            <person name="Guo W."/>
            <person name="Bai Y."/>
            <person name="Ruan J."/>
            <person name="Shangguan X."/>
            <person name="Mao Y."/>
            <person name="Jiang J."/>
            <person name="Zhu Y."/>
            <person name="Lei J."/>
            <person name="Kang H."/>
            <person name="Chen S."/>
            <person name="He X."/>
            <person name="Wang R."/>
            <person name="Wang Y."/>
            <person name="Chen J."/>
            <person name="Wang L."/>
            <person name="Yu S."/>
            <person name="Wang B."/>
            <person name="Wei J."/>
            <person name="Song S."/>
            <person name="Lu X."/>
            <person name="Gao Z."/>
            <person name="Gu W."/>
            <person name="Deng X."/>
            <person name="Ma D."/>
            <person name="Wang S."/>
            <person name="Liang W."/>
            <person name="Fang L."/>
            <person name="Cai C."/>
            <person name="Zhu X."/>
            <person name="Zhou B."/>
            <person name="Zhang Y."/>
            <person name="Chen Z."/>
            <person name="Xu S."/>
            <person name="Zhu R."/>
            <person name="Wang S."/>
            <person name="Zhang T."/>
            <person name="Zhao G."/>
        </authorList>
    </citation>
    <scope>NUCLEOTIDE SEQUENCE [LARGE SCALE GENOMIC DNA]</scope>
    <source>
        <strain evidence="2">cv. Xinhai21</strain>
        <tissue evidence="1">Leaf</tissue>
    </source>
</reference>
<organism evidence="1 2">
    <name type="scientific">Gossypium barbadense</name>
    <name type="common">Sea Island cotton</name>
    <name type="synonym">Hibiscus barbadensis</name>
    <dbReference type="NCBI Taxonomy" id="3634"/>
    <lineage>
        <taxon>Eukaryota</taxon>
        <taxon>Viridiplantae</taxon>
        <taxon>Streptophyta</taxon>
        <taxon>Embryophyta</taxon>
        <taxon>Tracheophyta</taxon>
        <taxon>Spermatophyta</taxon>
        <taxon>Magnoliopsida</taxon>
        <taxon>eudicotyledons</taxon>
        <taxon>Gunneridae</taxon>
        <taxon>Pentapetalae</taxon>
        <taxon>rosids</taxon>
        <taxon>malvids</taxon>
        <taxon>Malvales</taxon>
        <taxon>Malvaceae</taxon>
        <taxon>Malvoideae</taxon>
        <taxon>Gossypium</taxon>
    </lineage>
</organism>
<name>A0A2P5XSV1_GOSBA</name>
<dbReference type="OrthoDB" id="10627649at2759"/>
<dbReference type="EMBL" id="KZ664290">
    <property type="protein sequence ID" value="PPS06397.1"/>
    <property type="molecule type" value="Genomic_DNA"/>
</dbReference>
<evidence type="ECO:0000313" key="1">
    <source>
        <dbReference type="EMBL" id="PPS06397.1"/>
    </source>
</evidence>
<gene>
    <name evidence="1" type="ORF">GOBAR_AA14250</name>
</gene>
<sequence>MKCFELFMHREFKFPTLPMSSPSPRVHDDSVITTMVVSCSLSMLWSPKACSLPEPISGEGSKSGEFGGVYLFLSSREMSKQNCKLMPKPLIELDADVCSFQWTVRTERLPTCLKGHSPSRYRRGDNRKAVEALGSNPSINLLPAPPNDRVVDDAETICGSGSDFEDTTNILPRTGTSTINVVVNSEDDSNSGRLEIHHNRRANHAGTSAMMTTASFSASSQTTVRESSPILACGNSPPPSICPLSVPPLMELPLGNSSDLALSHKNLNREELQDIMGKWRASMFNSSLQVLFVEAYVISVGLEERIGRIKAIQRKLEVDLKVGAEQVNYDELVSEVTALYAEWKKVSKEHKVVVSRTNEDHEDETTVLKRKEEEAFEGFKKNTLNMLSAITGSLEPTIFPIDDDTADTPAANNIDVVKEEGRGEVGREEDEGREKEVPVESFALVNYIGVYGSSPTSLSMILESFALANCVGGCNSLLTSLSMVDESFALINSVEGCSSSPVSLTGNFSLANCVGGCGFLPTSLSMTTRNFTLANCVGDCSYLHTSLTMTTEAKLSLTVLEAVALRL</sequence>